<keyword evidence="1" id="KW-0812">Transmembrane</keyword>
<organism evidence="3 4">
    <name type="scientific">Companilactobacillus nantensis DSM 16982</name>
    <dbReference type="NCBI Taxonomy" id="1423774"/>
    <lineage>
        <taxon>Bacteria</taxon>
        <taxon>Bacillati</taxon>
        <taxon>Bacillota</taxon>
        <taxon>Bacilli</taxon>
        <taxon>Lactobacillales</taxon>
        <taxon>Lactobacillaceae</taxon>
        <taxon>Companilactobacillus</taxon>
    </lineage>
</organism>
<gene>
    <name evidence="3" type="ORF">FD31_GL002436</name>
</gene>
<dbReference type="InterPro" id="IPR036938">
    <property type="entry name" value="PAP2/HPO_sf"/>
</dbReference>
<dbReference type="Gene3D" id="1.20.144.10">
    <property type="entry name" value="Phosphatidic acid phosphatase type 2/haloperoxidase"/>
    <property type="match status" value="2"/>
</dbReference>
<dbReference type="STRING" id="1423774.FD31_GL002436"/>
<dbReference type="PANTHER" id="PTHR14969">
    <property type="entry name" value="SPHINGOSINE-1-PHOSPHATE PHOSPHOHYDROLASE"/>
    <property type="match status" value="1"/>
</dbReference>
<feature type="transmembrane region" description="Helical" evidence="1">
    <location>
        <begin position="130"/>
        <end position="150"/>
    </location>
</feature>
<accession>A0A0R1WJA2</accession>
<feature type="transmembrane region" description="Helical" evidence="1">
    <location>
        <begin position="157"/>
        <end position="177"/>
    </location>
</feature>
<dbReference type="Pfam" id="PF01569">
    <property type="entry name" value="PAP2"/>
    <property type="match status" value="1"/>
</dbReference>
<name>A0A0R1WJA2_9LACO</name>
<feature type="transmembrane region" description="Helical" evidence="1">
    <location>
        <begin position="189"/>
        <end position="207"/>
    </location>
</feature>
<dbReference type="RefSeq" id="WP_057891527.1">
    <property type="nucleotide sequence ID" value="NZ_AZFV01000007.1"/>
</dbReference>
<protein>
    <submittedName>
        <fullName evidence="3">Phosphatidylglycerophosphatase B</fullName>
    </submittedName>
</protein>
<comment type="caution">
    <text evidence="3">The sequence shown here is derived from an EMBL/GenBank/DDBJ whole genome shotgun (WGS) entry which is preliminary data.</text>
</comment>
<sequence length="219" mass="24839">MMFKTNKNRSILTVVYLVLFLSLEVLVTTKNAFIANFDTQIQNSITPMVNAMRTSIMVVVSFIGSPVVSLLLAMFIAILFYSKKRKVDGIWTALTFLGGDALAFIVKEVVHRARPTDKVVPDSGYSFPSGHIFGLTLLVLIIIYLVLPYVQNQESRFVFGLLAVIWLLVVSFARLYLRGHFASDILGSMLLAGTWWKCCEMLYIRYYQKVTSYLKIKLN</sequence>
<dbReference type="EMBL" id="AZFV01000007">
    <property type="protein sequence ID" value="KRM17677.1"/>
    <property type="molecule type" value="Genomic_DNA"/>
</dbReference>
<dbReference type="Proteomes" id="UP000051302">
    <property type="component" value="Unassembled WGS sequence"/>
</dbReference>
<dbReference type="AlphaFoldDB" id="A0A0R1WJA2"/>
<evidence type="ECO:0000259" key="2">
    <source>
        <dbReference type="SMART" id="SM00014"/>
    </source>
</evidence>
<dbReference type="PANTHER" id="PTHR14969:SF13">
    <property type="entry name" value="AT30094P"/>
    <property type="match status" value="1"/>
</dbReference>
<dbReference type="SMART" id="SM00014">
    <property type="entry name" value="acidPPc"/>
    <property type="match status" value="1"/>
</dbReference>
<evidence type="ECO:0000313" key="4">
    <source>
        <dbReference type="Proteomes" id="UP000051302"/>
    </source>
</evidence>
<evidence type="ECO:0000256" key="1">
    <source>
        <dbReference type="SAM" id="Phobius"/>
    </source>
</evidence>
<feature type="transmembrane region" description="Helical" evidence="1">
    <location>
        <begin position="89"/>
        <end position="110"/>
    </location>
</feature>
<dbReference type="SUPFAM" id="SSF48317">
    <property type="entry name" value="Acid phosphatase/Vanadium-dependent haloperoxidase"/>
    <property type="match status" value="1"/>
</dbReference>
<dbReference type="InterPro" id="IPR000326">
    <property type="entry name" value="PAP2/HPO"/>
</dbReference>
<proteinExistence type="predicted"/>
<dbReference type="PATRIC" id="fig|1423774.3.peg.2530"/>
<keyword evidence="4" id="KW-1185">Reference proteome</keyword>
<dbReference type="CDD" id="cd03392">
    <property type="entry name" value="PAP2_like_2"/>
    <property type="match status" value="1"/>
</dbReference>
<feature type="domain" description="Phosphatidic acid phosphatase type 2/haloperoxidase" evidence="2">
    <location>
        <begin position="88"/>
        <end position="200"/>
    </location>
</feature>
<feature type="transmembrane region" description="Helical" evidence="1">
    <location>
        <begin position="56"/>
        <end position="82"/>
    </location>
</feature>
<keyword evidence="1" id="KW-1133">Transmembrane helix</keyword>
<evidence type="ECO:0000313" key="3">
    <source>
        <dbReference type="EMBL" id="KRM17677.1"/>
    </source>
</evidence>
<reference evidence="3 4" key="1">
    <citation type="journal article" date="2015" name="Genome Announc.">
        <title>Expanding the biotechnology potential of lactobacilli through comparative genomics of 213 strains and associated genera.</title>
        <authorList>
            <person name="Sun Z."/>
            <person name="Harris H.M."/>
            <person name="McCann A."/>
            <person name="Guo C."/>
            <person name="Argimon S."/>
            <person name="Zhang W."/>
            <person name="Yang X."/>
            <person name="Jeffery I.B."/>
            <person name="Cooney J.C."/>
            <person name="Kagawa T.F."/>
            <person name="Liu W."/>
            <person name="Song Y."/>
            <person name="Salvetti E."/>
            <person name="Wrobel A."/>
            <person name="Rasinkangas P."/>
            <person name="Parkhill J."/>
            <person name="Rea M.C."/>
            <person name="O'Sullivan O."/>
            <person name="Ritari J."/>
            <person name="Douillard F.P."/>
            <person name="Paul Ross R."/>
            <person name="Yang R."/>
            <person name="Briner A.E."/>
            <person name="Felis G.E."/>
            <person name="de Vos W.M."/>
            <person name="Barrangou R."/>
            <person name="Klaenhammer T.R."/>
            <person name="Caufield P.W."/>
            <person name="Cui Y."/>
            <person name="Zhang H."/>
            <person name="O'Toole P.W."/>
        </authorList>
    </citation>
    <scope>NUCLEOTIDE SEQUENCE [LARGE SCALE GENOMIC DNA]</scope>
    <source>
        <strain evidence="3 4">DSM 16982</strain>
    </source>
</reference>
<keyword evidence="1" id="KW-0472">Membrane</keyword>